<dbReference type="InterPro" id="IPR027417">
    <property type="entry name" value="P-loop_NTPase"/>
</dbReference>
<feature type="domain" description="NB-ARC" evidence="5">
    <location>
        <begin position="114"/>
        <end position="225"/>
    </location>
</feature>
<evidence type="ECO:0000259" key="6">
    <source>
        <dbReference type="Pfam" id="PF18052"/>
    </source>
</evidence>
<accession>A0AAP0S2R8</accession>
<dbReference type="EMBL" id="JBBPBK010000003">
    <property type="protein sequence ID" value="KAK9288673.1"/>
    <property type="molecule type" value="Genomic_DNA"/>
</dbReference>
<dbReference type="Pfam" id="PF00931">
    <property type="entry name" value="NB-ARC"/>
    <property type="match status" value="1"/>
</dbReference>
<keyword evidence="8" id="KW-1185">Reference proteome</keyword>
<dbReference type="InterPro" id="IPR002182">
    <property type="entry name" value="NB-ARC"/>
</dbReference>
<evidence type="ECO:0000259" key="5">
    <source>
        <dbReference type="Pfam" id="PF00931"/>
    </source>
</evidence>
<dbReference type="Pfam" id="PF18052">
    <property type="entry name" value="Rx_N"/>
    <property type="match status" value="1"/>
</dbReference>
<dbReference type="Proteomes" id="UP001415857">
    <property type="component" value="Unassembled WGS sequence"/>
</dbReference>
<gene>
    <name evidence="7" type="ORF">L1049_017135</name>
</gene>
<evidence type="ECO:0000256" key="3">
    <source>
        <dbReference type="ARBA" id="ARBA00022821"/>
    </source>
</evidence>
<reference evidence="7 8" key="1">
    <citation type="journal article" date="2024" name="Plant J.">
        <title>Genome sequences and population genomics reveal climatic adaptation and genomic divergence between two closely related sweetgum species.</title>
        <authorList>
            <person name="Xu W.Q."/>
            <person name="Ren C.Q."/>
            <person name="Zhang X.Y."/>
            <person name="Comes H.P."/>
            <person name="Liu X.H."/>
            <person name="Li Y.G."/>
            <person name="Kettle C.J."/>
            <person name="Jalonen R."/>
            <person name="Gaisberger H."/>
            <person name="Ma Y.Z."/>
            <person name="Qiu Y.X."/>
        </authorList>
    </citation>
    <scope>NUCLEOTIDE SEQUENCE [LARGE SCALE GENOMIC DNA]</scope>
    <source>
        <strain evidence="7">Hangzhou</strain>
    </source>
</reference>
<dbReference type="AlphaFoldDB" id="A0AAP0S2R8"/>
<keyword evidence="3" id="KW-0611">Plant defense</keyword>
<protein>
    <submittedName>
        <fullName evidence="7">Uncharacterized protein</fullName>
    </submittedName>
</protein>
<dbReference type="InterPro" id="IPR041118">
    <property type="entry name" value="Rx_N"/>
</dbReference>
<proteinExistence type="predicted"/>
<evidence type="ECO:0000256" key="1">
    <source>
        <dbReference type="ARBA" id="ARBA00022737"/>
    </source>
</evidence>
<dbReference type="PRINTS" id="PR00364">
    <property type="entry name" value="DISEASERSIST"/>
</dbReference>
<keyword evidence="4" id="KW-0067">ATP-binding</keyword>
<dbReference type="SUPFAM" id="SSF52540">
    <property type="entry name" value="P-loop containing nucleoside triphosphate hydrolases"/>
    <property type="match status" value="1"/>
</dbReference>
<keyword evidence="1" id="KW-0677">Repeat</keyword>
<organism evidence="7 8">
    <name type="scientific">Liquidambar formosana</name>
    <name type="common">Formosan gum</name>
    <dbReference type="NCBI Taxonomy" id="63359"/>
    <lineage>
        <taxon>Eukaryota</taxon>
        <taxon>Viridiplantae</taxon>
        <taxon>Streptophyta</taxon>
        <taxon>Embryophyta</taxon>
        <taxon>Tracheophyta</taxon>
        <taxon>Spermatophyta</taxon>
        <taxon>Magnoliopsida</taxon>
        <taxon>eudicotyledons</taxon>
        <taxon>Gunneridae</taxon>
        <taxon>Pentapetalae</taxon>
        <taxon>Saxifragales</taxon>
        <taxon>Altingiaceae</taxon>
        <taxon>Liquidambar</taxon>
    </lineage>
</organism>
<dbReference type="PANTHER" id="PTHR36766">
    <property type="entry name" value="PLANT BROAD-SPECTRUM MILDEW RESISTANCE PROTEIN RPW8"/>
    <property type="match status" value="1"/>
</dbReference>
<comment type="caution">
    <text evidence="7">The sequence shown here is derived from an EMBL/GenBank/DDBJ whole genome shotgun (WGS) entry which is preliminary data.</text>
</comment>
<keyword evidence="2" id="KW-0547">Nucleotide-binding</keyword>
<evidence type="ECO:0000256" key="2">
    <source>
        <dbReference type="ARBA" id="ARBA00022741"/>
    </source>
</evidence>
<evidence type="ECO:0000256" key="4">
    <source>
        <dbReference type="ARBA" id="ARBA00022840"/>
    </source>
</evidence>
<feature type="domain" description="Disease resistance N-terminal" evidence="6">
    <location>
        <begin position="2"/>
        <end position="40"/>
    </location>
</feature>
<evidence type="ECO:0000313" key="7">
    <source>
        <dbReference type="EMBL" id="KAK9288673.1"/>
    </source>
</evidence>
<dbReference type="Gene3D" id="1.20.5.4130">
    <property type="match status" value="1"/>
</dbReference>
<name>A0AAP0S2R8_LIQFO</name>
<dbReference type="GO" id="GO:0043531">
    <property type="term" value="F:ADP binding"/>
    <property type="evidence" value="ECO:0007669"/>
    <property type="project" value="InterPro"/>
</dbReference>
<evidence type="ECO:0000313" key="8">
    <source>
        <dbReference type="Proteomes" id="UP001415857"/>
    </source>
</evidence>
<dbReference type="GO" id="GO:0006952">
    <property type="term" value="P:defense response"/>
    <property type="evidence" value="ECO:0007669"/>
    <property type="project" value="UniProtKB-KW"/>
</dbReference>
<dbReference type="PANTHER" id="PTHR36766:SF70">
    <property type="entry name" value="DISEASE RESISTANCE PROTEIN RGA4"/>
    <property type="match status" value="1"/>
</dbReference>
<sequence>MDGAMRLWLKKLRDVAHDAEDVLDEFDYEMLRREVELHNRLKKKVRNFFSLSNPIAFRLKMAHKVKNINLSLNDLKNEATGFGLHVSRVDPTPQFNQIQETDSFVDDSKVVGREKDASNIVKAMVDSGNQEVLSVFSIVGMAGLGKTTLAQLVYKDDEIKSYFDARIWVCVSEDFDTRRILSQSLESLNPSKGKMENMNAILENLQKELEGKRCLLVLDDVWNEEQGK</sequence>
<dbReference type="GO" id="GO:0005524">
    <property type="term" value="F:ATP binding"/>
    <property type="evidence" value="ECO:0007669"/>
    <property type="project" value="UniProtKB-KW"/>
</dbReference>
<dbReference type="Gene3D" id="3.40.50.300">
    <property type="entry name" value="P-loop containing nucleotide triphosphate hydrolases"/>
    <property type="match status" value="1"/>
</dbReference>